<gene>
    <name evidence="4" type="ORF">BN1211_2511</name>
</gene>
<feature type="region of interest" description="Disordered" evidence="1">
    <location>
        <begin position="1"/>
        <end position="62"/>
    </location>
</feature>
<dbReference type="PANTHER" id="PTHR28108:SF1">
    <property type="entry name" value="SWR1-COMPLEX PROTEIN 3"/>
    <property type="match status" value="1"/>
</dbReference>
<feature type="domain" description="Swc3 C-terminal" evidence="3">
    <location>
        <begin position="553"/>
        <end position="650"/>
    </location>
</feature>
<feature type="compositionally biased region" description="Low complexity" evidence="1">
    <location>
        <begin position="10"/>
        <end position="26"/>
    </location>
</feature>
<dbReference type="Pfam" id="PF24707">
    <property type="entry name" value="Swc3"/>
    <property type="match status" value="1"/>
</dbReference>
<feature type="compositionally biased region" description="Basic and acidic residues" evidence="1">
    <location>
        <begin position="519"/>
        <end position="575"/>
    </location>
</feature>
<dbReference type="InterPro" id="IPR058986">
    <property type="entry name" value="Swc3_C"/>
</dbReference>
<evidence type="ECO:0000313" key="5">
    <source>
        <dbReference type="Proteomes" id="UP000038830"/>
    </source>
</evidence>
<feature type="compositionally biased region" description="Basic and acidic residues" evidence="1">
    <location>
        <begin position="269"/>
        <end position="301"/>
    </location>
</feature>
<evidence type="ECO:0008006" key="6">
    <source>
        <dbReference type="Google" id="ProtNLM"/>
    </source>
</evidence>
<feature type="region of interest" description="Disordered" evidence="1">
    <location>
        <begin position="519"/>
        <end position="577"/>
    </location>
</feature>
<dbReference type="PANTHER" id="PTHR28108">
    <property type="entry name" value="SWR1-COMPLEX PROTEIN 3"/>
    <property type="match status" value="1"/>
</dbReference>
<evidence type="ECO:0000313" key="4">
    <source>
        <dbReference type="EMBL" id="CEP22221.1"/>
    </source>
</evidence>
<feature type="domain" description="Swc3 C-terminal" evidence="3">
    <location>
        <begin position="456"/>
        <end position="539"/>
    </location>
</feature>
<reference evidence="5" key="1">
    <citation type="journal article" date="2015" name="J. Biotechnol.">
        <title>The structure of the Cyberlindnera jadinii genome and its relation to Candida utilis analyzed by the occurrence of single nucleotide polymorphisms.</title>
        <authorList>
            <person name="Rupp O."/>
            <person name="Brinkrolf K."/>
            <person name="Buerth C."/>
            <person name="Kunigo M."/>
            <person name="Schneider J."/>
            <person name="Jaenicke S."/>
            <person name="Goesmann A."/>
            <person name="Puehler A."/>
            <person name="Jaeger K.-E."/>
            <person name="Ernst J.F."/>
        </authorList>
    </citation>
    <scope>NUCLEOTIDE SEQUENCE [LARGE SCALE GENOMIC DNA]</scope>
    <source>
        <strain evidence="5">ATCC 18201 / CBS 1600 / BCRC 20928 / JCM 3617 / NBRC 0987 / NRRL Y-1542</strain>
    </source>
</reference>
<proteinExistence type="predicted"/>
<feature type="compositionally biased region" description="Basic residues" evidence="1">
    <location>
        <begin position="441"/>
        <end position="450"/>
    </location>
</feature>
<feature type="compositionally biased region" description="Acidic residues" evidence="1">
    <location>
        <begin position="43"/>
        <end position="53"/>
    </location>
</feature>
<feature type="compositionally biased region" description="Basic and acidic residues" evidence="1">
    <location>
        <begin position="212"/>
        <end position="249"/>
    </location>
</feature>
<evidence type="ECO:0000259" key="2">
    <source>
        <dbReference type="Pfam" id="PF24707"/>
    </source>
</evidence>
<dbReference type="EMBL" id="CDQK01000003">
    <property type="protein sequence ID" value="CEP22221.1"/>
    <property type="molecule type" value="Genomic_DNA"/>
</dbReference>
<feature type="compositionally biased region" description="Polar residues" evidence="1">
    <location>
        <begin position="302"/>
        <end position="316"/>
    </location>
</feature>
<dbReference type="Proteomes" id="UP000038830">
    <property type="component" value="Unassembled WGS sequence"/>
</dbReference>
<feature type="domain" description="SWR1-complex protein 3" evidence="2">
    <location>
        <begin position="60"/>
        <end position="156"/>
    </location>
</feature>
<feature type="compositionally biased region" description="Polar residues" evidence="1">
    <location>
        <begin position="324"/>
        <end position="342"/>
    </location>
</feature>
<accession>A0A0H5C331</accession>
<dbReference type="InterPro" id="IPR037651">
    <property type="entry name" value="Swc3"/>
</dbReference>
<feature type="region of interest" description="Disordered" evidence="1">
    <location>
        <begin position="432"/>
        <end position="452"/>
    </location>
</feature>
<feature type="compositionally biased region" description="Basic and acidic residues" evidence="1">
    <location>
        <begin position="177"/>
        <end position="190"/>
    </location>
</feature>
<evidence type="ECO:0000256" key="1">
    <source>
        <dbReference type="SAM" id="MobiDB-lite"/>
    </source>
</evidence>
<evidence type="ECO:0000259" key="3">
    <source>
        <dbReference type="Pfam" id="PF26242"/>
    </source>
</evidence>
<protein>
    <recommendedName>
        <fullName evidence="6">SWR1-complex protein 3</fullName>
    </recommendedName>
</protein>
<feature type="compositionally biased region" description="Acidic residues" evidence="1">
    <location>
        <begin position="250"/>
        <end position="268"/>
    </location>
</feature>
<feature type="compositionally biased region" description="Polar residues" evidence="1">
    <location>
        <begin position="352"/>
        <end position="369"/>
    </location>
</feature>
<name>A0A0H5C331_CYBJN</name>
<feature type="region of interest" description="Disordered" evidence="1">
    <location>
        <begin position="172"/>
        <end position="369"/>
    </location>
</feature>
<dbReference type="Pfam" id="PF26242">
    <property type="entry name" value="Swc3_C"/>
    <property type="match status" value="2"/>
</dbReference>
<dbReference type="GO" id="GO:0000812">
    <property type="term" value="C:Swr1 complex"/>
    <property type="evidence" value="ECO:0007669"/>
    <property type="project" value="InterPro"/>
</dbReference>
<dbReference type="InterPro" id="IPR057558">
    <property type="entry name" value="Swc3_dom"/>
</dbReference>
<organism evidence="4 5">
    <name type="scientific">Cyberlindnera jadinii (strain ATCC 18201 / CBS 1600 / BCRC 20928 / JCM 3617 / NBRC 0987 / NRRL Y-1542)</name>
    <name type="common">Torula yeast</name>
    <name type="synonym">Candida utilis</name>
    <dbReference type="NCBI Taxonomy" id="983966"/>
    <lineage>
        <taxon>Eukaryota</taxon>
        <taxon>Fungi</taxon>
        <taxon>Dikarya</taxon>
        <taxon>Ascomycota</taxon>
        <taxon>Saccharomycotina</taxon>
        <taxon>Saccharomycetes</taxon>
        <taxon>Phaffomycetales</taxon>
        <taxon>Phaffomycetaceae</taxon>
        <taxon>Cyberlindnera</taxon>
    </lineage>
</organism>
<sequence length="698" mass="79625">MGPKAKGKATSKGSKTTKPTKSTARGGAKGAGGGGGRKRKAEEDDESENENEVLPEKPPRPFKVQYGLPVSVDPPEYDILSHALSVSDSAVLYSSLMRSRKGYTDSNIFELYWAKGKTKFDNDVNARDRMNKFCDCKMEMGPHTFDVRFFILKDDEIERKREEEKEAKKLKRLANKKAREQQQKIRELKKQGLPIPDTLSGSTPADSPAVKPLEDSSSKPEDTKDEGKTEDVNGEENKTSGNDGEKKEGEDDDDDDDDDDENENENEDENNKINKGEENHEQQSRDTTDADESKEPSKTDSTEQLPTLTETVTDNGPSKVPTPSLDTAASSGKDQPKQNIQKVQKPEEQLKPQVQQPLRQQNSTNDAMQTPESQMTIANLNIIARSDPALNPLMKIVASGNATPAQIREFQGYIQRAKSMGPPPHFKPIFSTFNNPPKPPKPPKKPKKVKPPREKLLTTFQEKYVEGAQLVFEFAENPNVRFTLPKDCIVEKSAPNEYLVSFLVVFNIEKIKKWELRQQNRKEKEERKAAENKKLEVKKDANDEKSHRRTRGNDHLDESEKEAQPVPPKVEDINDPKPQPYFTAFSFKIIGVEEKYDPIFLNSFYKPEKVLEIMEEIISTGERAPKYMLWYQVDAYDDEDLAEELREQLELLENPPKKYNKRKTVSKTLALQLYMTVTNIYYRPRIIHFWLFRSVKRR</sequence>
<dbReference type="AlphaFoldDB" id="A0A0H5C331"/>
<dbReference type="GO" id="GO:0140849">
    <property type="term" value="F:ATP-dependent H2AZ histone chaperone activity"/>
    <property type="evidence" value="ECO:0007669"/>
    <property type="project" value="InterPro"/>
</dbReference>